<dbReference type="AlphaFoldDB" id="A0A8A3S9H7"/>
<evidence type="ECO:0000256" key="2">
    <source>
        <dbReference type="ARBA" id="ARBA00022741"/>
    </source>
</evidence>
<dbReference type="RefSeq" id="WP_265581073.1">
    <property type="nucleotide sequence ID" value="NZ_CP036172.1"/>
</dbReference>
<feature type="domain" description="ATP-grasp" evidence="5">
    <location>
        <begin position="99"/>
        <end position="305"/>
    </location>
</feature>
<evidence type="ECO:0000256" key="3">
    <source>
        <dbReference type="ARBA" id="ARBA00022840"/>
    </source>
</evidence>
<dbReference type="Pfam" id="PF13535">
    <property type="entry name" value="ATP-grasp_4"/>
    <property type="match status" value="1"/>
</dbReference>
<dbReference type="PROSITE" id="PS50975">
    <property type="entry name" value="ATP_GRASP"/>
    <property type="match status" value="1"/>
</dbReference>
<dbReference type="GO" id="GO:0046872">
    <property type="term" value="F:metal ion binding"/>
    <property type="evidence" value="ECO:0007669"/>
    <property type="project" value="InterPro"/>
</dbReference>
<keyword evidence="1" id="KW-0436">Ligase</keyword>
<dbReference type="Proteomes" id="UP001042704">
    <property type="component" value="Chromosome"/>
</dbReference>
<evidence type="ECO:0000256" key="4">
    <source>
        <dbReference type="PROSITE-ProRule" id="PRU00409"/>
    </source>
</evidence>
<dbReference type="EMBL" id="CP036172">
    <property type="protein sequence ID" value="QSZ68136.1"/>
    <property type="molecule type" value="Genomic_DNA"/>
</dbReference>
<reference evidence="6" key="1">
    <citation type="journal article" date="2001" name="Int. J. Syst. Evol. Microbiol.">
        <title>Methanofollis aquaemaris sp. nov., a methanogen isolated from an aquaculture fish pond.</title>
        <authorList>
            <person name="Lai M.C."/>
            <person name="Chen S.C."/>
        </authorList>
    </citation>
    <scope>NUCLEOTIDE SEQUENCE</scope>
    <source>
        <strain evidence="6">N2F9704</strain>
    </source>
</reference>
<dbReference type="KEGG" id="maqe:RJ40_11835"/>
<dbReference type="GO" id="GO:0016874">
    <property type="term" value="F:ligase activity"/>
    <property type="evidence" value="ECO:0007669"/>
    <property type="project" value="UniProtKB-KW"/>
</dbReference>
<dbReference type="PANTHER" id="PTHR43585:SF2">
    <property type="entry name" value="ATP-GRASP ENZYME FSQD"/>
    <property type="match status" value="1"/>
</dbReference>
<sequence length="398" mass="45244">MIILDKPYVSRLLIETIAAMHLPVLANPTSKNLDLPDGTVLLSDDAFVARMREETTKGGDAEYRLYTNSEQSIAWIAEHLGFTGLPARIDRCKDKVKFREMLRPLYPDFFYREVAADRLENLEISALPKPFVIKPAVGFFSAGVYTVATDADWARVLASLTHEIDEIRAHYPPEVCDSGRFIIEEQIDGTEIAVDAYYTSDGTPVVLDILRHDFSAADDVDDKVYVTSAAIVREYLGPVLRLLGEINTLAGLTAFPFHIELRVGDDGTTTPIELNPLRFAGWCTTDIALHAYGINVYRCFFEERAPDWDRILREDAGRRYSLLVVKRPDGIDPDDIEGFDADRFLATFTHPLEWRPVDFRRYPVFGFLFTETDESTRDEIDEFLRSDQAECVIRRADR</sequence>
<gene>
    <name evidence="6" type="ORF">RJ40_11835</name>
</gene>
<dbReference type="InterPro" id="IPR011761">
    <property type="entry name" value="ATP-grasp"/>
</dbReference>
<name>A0A8A3S9H7_9EURY</name>
<evidence type="ECO:0000313" key="6">
    <source>
        <dbReference type="EMBL" id="QSZ68136.1"/>
    </source>
</evidence>
<dbReference type="GeneID" id="76425069"/>
<keyword evidence="2 4" id="KW-0547">Nucleotide-binding</keyword>
<protein>
    <submittedName>
        <fullName evidence="6">ATP-grasp domain-containing protein</fullName>
    </submittedName>
</protein>
<evidence type="ECO:0000256" key="1">
    <source>
        <dbReference type="ARBA" id="ARBA00022598"/>
    </source>
</evidence>
<dbReference type="GO" id="GO:0005524">
    <property type="term" value="F:ATP binding"/>
    <property type="evidence" value="ECO:0007669"/>
    <property type="project" value="UniProtKB-UniRule"/>
</dbReference>
<organism evidence="6 7">
    <name type="scientific">Methanofollis aquaemaris</name>
    <dbReference type="NCBI Taxonomy" id="126734"/>
    <lineage>
        <taxon>Archaea</taxon>
        <taxon>Methanobacteriati</taxon>
        <taxon>Methanobacteriota</taxon>
        <taxon>Stenosarchaea group</taxon>
        <taxon>Methanomicrobia</taxon>
        <taxon>Methanomicrobiales</taxon>
        <taxon>Methanomicrobiaceae</taxon>
        <taxon>Methanofollis</taxon>
    </lineage>
</organism>
<evidence type="ECO:0000313" key="7">
    <source>
        <dbReference type="Proteomes" id="UP001042704"/>
    </source>
</evidence>
<dbReference type="SUPFAM" id="SSF56059">
    <property type="entry name" value="Glutathione synthetase ATP-binding domain-like"/>
    <property type="match status" value="1"/>
</dbReference>
<evidence type="ECO:0000259" key="5">
    <source>
        <dbReference type="PROSITE" id="PS50975"/>
    </source>
</evidence>
<reference evidence="6" key="2">
    <citation type="submission" date="2019-02" db="EMBL/GenBank/DDBJ databases">
        <authorList>
            <person name="Chen S.-C."/>
            <person name="Chien H.-H."/>
            <person name="Lai M.-C."/>
        </authorList>
    </citation>
    <scope>NUCLEOTIDE SEQUENCE</scope>
    <source>
        <strain evidence="6">N2F9704</strain>
    </source>
</reference>
<dbReference type="InterPro" id="IPR052032">
    <property type="entry name" value="ATP-dep_AA_Ligase"/>
</dbReference>
<keyword evidence="3 4" id="KW-0067">ATP-binding</keyword>
<dbReference type="PANTHER" id="PTHR43585">
    <property type="entry name" value="FUMIPYRROLE BIOSYNTHESIS PROTEIN C"/>
    <property type="match status" value="1"/>
</dbReference>
<accession>A0A8A3S9H7</accession>
<dbReference type="Gene3D" id="3.30.470.20">
    <property type="entry name" value="ATP-grasp fold, B domain"/>
    <property type="match status" value="1"/>
</dbReference>
<keyword evidence="7" id="KW-1185">Reference proteome</keyword>
<proteinExistence type="predicted"/>